<dbReference type="Proteomes" id="UP000652761">
    <property type="component" value="Unassembled WGS sequence"/>
</dbReference>
<proteinExistence type="predicted"/>
<name>A0A843XIL1_COLES</name>
<accession>A0A843XIL1</accession>
<dbReference type="AlphaFoldDB" id="A0A843XIL1"/>
<evidence type="ECO:0000313" key="1">
    <source>
        <dbReference type="EMBL" id="MQM19434.1"/>
    </source>
</evidence>
<protein>
    <submittedName>
        <fullName evidence="1">Uncharacterized protein</fullName>
    </submittedName>
</protein>
<reference evidence="1" key="1">
    <citation type="submission" date="2017-07" db="EMBL/GenBank/DDBJ databases">
        <title>Taro Niue Genome Assembly and Annotation.</title>
        <authorList>
            <person name="Atibalentja N."/>
            <person name="Keating K."/>
            <person name="Fields C.J."/>
        </authorList>
    </citation>
    <scope>NUCLEOTIDE SEQUENCE</scope>
    <source>
        <strain evidence="1">Niue_2</strain>
        <tissue evidence="1">Leaf</tissue>
    </source>
</reference>
<gene>
    <name evidence="1" type="ORF">Taro_052437</name>
</gene>
<sequence length="124" mass="14435">MRGRREEWGKCRAMLGFRVLREGREIPPTLIAWMVMVSAVATMSRQADPSRQDFLSRHIVASRSEGGHGLCRDSSRRELRPESLKVPGMGLQLCGLQVGYWHHEPVVYPVWWRRAFRIVLCYRL</sequence>
<dbReference type="EMBL" id="NMUH01008911">
    <property type="protein sequence ID" value="MQM19434.1"/>
    <property type="molecule type" value="Genomic_DNA"/>
</dbReference>
<keyword evidence="2" id="KW-1185">Reference proteome</keyword>
<comment type="caution">
    <text evidence="1">The sequence shown here is derived from an EMBL/GenBank/DDBJ whole genome shotgun (WGS) entry which is preliminary data.</text>
</comment>
<evidence type="ECO:0000313" key="2">
    <source>
        <dbReference type="Proteomes" id="UP000652761"/>
    </source>
</evidence>
<organism evidence="1 2">
    <name type="scientific">Colocasia esculenta</name>
    <name type="common">Wild taro</name>
    <name type="synonym">Arum esculentum</name>
    <dbReference type="NCBI Taxonomy" id="4460"/>
    <lineage>
        <taxon>Eukaryota</taxon>
        <taxon>Viridiplantae</taxon>
        <taxon>Streptophyta</taxon>
        <taxon>Embryophyta</taxon>
        <taxon>Tracheophyta</taxon>
        <taxon>Spermatophyta</taxon>
        <taxon>Magnoliopsida</taxon>
        <taxon>Liliopsida</taxon>
        <taxon>Araceae</taxon>
        <taxon>Aroideae</taxon>
        <taxon>Colocasieae</taxon>
        <taxon>Colocasia</taxon>
    </lineage>
</organism>